<dbReference type="InterPro" id="IPR002347">
    <property type="entry name" value="SDR_fam"/>
</dbReference>
<evidence type="ECO:0000256" key="4">
    <source>
        <dbReference type="RuleBase" id="RU000363"/>
    </source>
</evidence>
<gene>
    <name evidence="5" type="ORF">RCOM_0723560</name>
</gene>
<dbReference type="InterPro" id="IPR036291">
    <property type="entry name" value="NAD(P)-bd_dom_sf"/>
</dbReference>
<dbReference type="eggNOG" id="KOG1208">
    <property type="taxonomic scope" value="Eukaryota"/>
</dbReference>
<dbReference type="Gene3D" id="3.40.50.720">
    <property type="entry name" value="NAD(P)-binding Rossmann-like Domain"/>
    <property type="match status" value="1"/>
</dbReference>
<organism evidence="5 6">
    <name type="scientific">Ricinus communis</name>
    <name type="common">Castor bean</name>
    <dbReference type="NCBI Taxonomy" id="3988"/>
    <lineage>
        <taxon>Eukaryota</taxon>
        <taxon>Viridiplantae</taxon>
        <taxon>Streptophyta</taxon>
        <taxon>Embryophyta</taxon>
        <taxon>Tracheophyta</taxon>
        <taxon>Spermatophyta</taxon>
        <taxon>Magnoliopsida</taxon>
        <taxon>eudicotyledons</taxon>
        <taxon>Gunneridae</taxon>
        <taxon>Pentapetalae</taxon>
        <taxon>rosids</taxon>
        <taxon>fabids</taxon>
        <taxon>Malpighiales</taxon>
        <taxon>Euphorbiaceae</taxon>
        <taxon>Acalyphoideae</taxon>
        <taxon>Acalypheae</taxon>
        <taxon>Ricinus</taxon>
    </lineage>
</organism>
<dbReference type="FunCoup" id="B9SFU9">
    <property type="interactions" value="324"/>
</dbReference>
<dbReference type="Proteomes" id="UP000008311">
    <property type="component" value="Unassembled WGS sequence"/>
</dbReference>
<dbReference type="EC" id="1.1.1.189" evidence="5"/>
<sequence length="296" mass="32892">MEAKEQDLSSPISSATRWWSKDTVAIVTGANKGIGFWLVKQLAEEGVTVILTARDVERGCKAVEQLRDHHGLNVHFYQLDVSNPSSIKAFSSQFEKEFGVLDILVNNAAVSFNDIHENTVEHAETVIKTNFYGPKLLIQSLFPMFRRSKSISRILNISSRLGSINKMKNPKMKEMLLSESLSEEQIDGMVTSFLESVNNGTWKSQGWPEIWTDYAVSKLALNSYSRVLARRCNKEYGLSVNCFCPGFTQTSMTKGKGTHTAHDAAEVGARLALLPPQHLPTGTFYIGFSPGIVSKL</sequence>
<dbReference type="OMA" id="YWANDSV"/>
<keyword evidence="2" id="KW-0521">NADP</keyword>
<dbReference type="PANTHER" id="PTHR43490:SF60">
    <property type="entry name" value="NAD(P)-BINDING ROSSMANN-FOLD SUPERFAMILY PROTEIN"/>
    <property type="match status" value="1"/>
</dbReference>
<protein>
    <submittedName>
        <fullName evidence="5">Carbonyl reductase, putative</fullName>
        <ecNumber evidence="5">1.1.1.189</ecNumber>
    </submittedName>
</protein>
<dbReference type="STRING" id="3988.B9SFU9"/>
<evidence type="ECO:0000256" key="3">
    <source>
        <dbReference type="ARBA" id="ARBA00023002"/>
    </source>
</evidence>
<keyword evidence="6" id="KW-1185">Reference proteome</keyword>
<accession>B9SFU9</accession>
<comment type="similarity">
    <text evidence="1 4">Belongs to the short-chain dehydrogenases/reductases (SDR) family.</text>
</comment>
<evidence type="ECO:0000313" key="5">
    <source>
        <dbReference type="EMBL" id="EEF37492.1"/>
    </source>
</evidence>
<dbReference type="EMBL" id="EQ973947">
    <property type="protein sequence ID" value="EEF37492.1"/>
    <property type="molecule type" value="Genomic_DNA"/>
</dbReference>
<evidence type="ECO:0000256" key="2">
    <source>
        <dbReference type="ARBA" id="ARBA00022857"/>
    </source>
</evidence>
<name>B9SFU9_RICCO</name>
<reference evidence="6" key="1">
    <citation type="journal article" date="2010" name="Nat. Biotechnol.">
        <title>Draft genome sequence of the oilseed species Ricinus communis.</title>
        <authorList>
            <person name="Chan A.P."/>
            <person name="Crabtree J."/>
            <person name="Zhao Q."/>
            <person name="Lorenzi H."/>
            <person name="Orvis J."/>
            <person name="Puiu D."/>
            <person name="Melake-Berhan A."/>
            <person name="Jones K.M."/>
            <person name="Redman J."/>
            <person name="Chen G."/>
            <person name="Cahoon E.B."/>
            <person name="Gedil M."/>
            <person name="Stanke M."/>
            <person name="Haas B.J."/>
            <person name="Wortman J.R."/>
            <person name="Fraser-Liggett C.M."/>
            <person name="Ravel J."/>
            <person name="Rabinowicz P.D."/>
        </authorList>
    </citation>
    <scope>NUCLEOTIDE SEQUENCE [LARGE SCALE GENOMIC DNA]</scope>
    <source>
        <strain evidence="6">cv. Hale</strain>
    </source>
</reference>
<dbReference type="OrthoDB" id="1933717at2759"/>
<dbReference type="PRINTS" id="PR00080">
    <property type="entry name" value="SDRFAMILY"/>
</dbReference>
<dbReference type="PANTHER" id="PTHR43490">
    <property type="entry name" value="(+)-NEOMENTHOL DEHYDROGENASE"/>
    <property type="match status" value="1"/>
</dbReference>
<evidence type="ECO:0000256" key="1">
    <source>
        <dbReference type="ARBA" id="ARBA00006484"/>
    </source>
</evidence>
<dbReference type="InParanoid" id="B9SFU9"/>
<dbReference type="AlphaFoldDB" id="B9SFU9"/>
<dbReference type="SUPFAM" id="SSF51735">
    <property type="entry name" value="NAD(P)-binding Rossmann-fold domains"/>
    <property type="match status" value="1"/>
</dbReference>
<proteinExistence type="inferred from homology"/>
<keyword evidence="3 5" id="KW-0560">Oxidoreductase</keyword>
<evidence type="ECO:0000313" key="6">
    <source>
        <dbReference type="Proteomes" id="UP000008311"/>
    </source>
</evidence>
<dbReference type="FunFam" id="3.40.50.720:FF:000387">
    <property type="entry name" value="NAD(P)-binding Rossmann-fold superfamily protein"/>
    <property type="match status" value="1"/>
</dbReference>
<dbReference type="PRINTS" id="PR00081">
    <property type="entry name" value="GDHRDH"/>
</dbReference>
<dbReference type="KEGG" id="rcu:8286374"/>
<dbReference type="Pfam" id="PF00106">
    <property type="entry name" value="adh_short"/>
    <property type="match status" value="2"/>
</dbReference>
<dbReference type="GO" id="GO:0050221">
    <property type="term" value="F:prostaglandin E2 9-reductase activity"/>
    <property type="evidence" value="ECO:0007669"/>
    <property type="project" value="UniProtKB-EC"/>
</dbReference>